<keyword evidence="6" id="KW-1185">Reference proteome</keyword>
<evidence type="ECO:0000256" key="2">
    <source>
        <dbReference type="ARBA" id="ARBA00023125"/>
    </source>
</evidence>
<dbReference type="PANTHER" id="PTHR43280">
    <property type="entry name" value="ARAC-FAMILY TRANSCRIPTIONAL REGULATOR"/>
    <property type="match status" value="1"/>
</dbReference>
<evidence type="ECO:0000313" key="5">
    <source>
        <dbReference type="EMBL" id="TDE16164.1"/>
    </source>
</evidence>
<dbReference type="EMBL" id="SMFL01000003">
    <property type="protein sequence ID" value="TDE16164.1"/>
    <property type="molecule type" value="Genomic_DNA"/>
</dbReference>
<dbReference type="InterPro" id="IPR018060">
    <property type="entry name" value="HTH_AraC"/>
</dbReference>
<reference evidence="5 6" key="1">
    <citation type="submission" date="2019-03" db="EMBL/GenBank/DDBJ databases">
        <title>Dyadobacter AR-3-6 sp. nov., isolated from arctic soil.</title>
        <authorList>
            <person name="Chaudhary D.K."/>
        </authorList>
    </citation>
    <scope>NUCLEOTIDE SEQUENCE [LARGE SCALE GENOMIC DNA]</scope>
    <source>
        <strain evidence="5 6">AR-3-6</strain>
    </source>
</reference>
<gene>
    <name evidence="5" type="ORF">E0F88_07880</name>
</gene>
<evidence type="ECO:0000313" key="6">
    <source>
        <dbReference type="Proteomes" id="UP000294850"/>
    </source>
</evidence>
<organism evidence="5 6">
    <name type="scientific">Dyadobacter psychrotolerans</name>
    <dbReference type="NCBI Taxonomy" id="2541721"/>
    <lineage>
        <taxon>Bacteria</taxon>
        <taxon>Pseudomonadati</taxon>
        <taxon>Bacteroidota</taxon>
        <taxon>Cytophagia</taxon>
        <taxon>Cytophagales</taxon>
        <taxon>Spirosomataceae</taxon>
        <taxon>Dyadobacter</taxon>
    </lineage>
</organism>
<dbReference type="Pfam" id="PF12833">
    <property type="entry name" value="HTH_18"/>
    <property type="match status" value="1"/>
</dbReference>
<dbReference type="RefSeq" id="WP_131957698.1">
    <property type="nucleotide sequence ID" value="NZ_SMFL01000003.1"/>
</dbReference>
<dbReference type="OrthoDB" id="9793451at2"/>
<evidence type="ECO:0000256" key="1">
    <source>
        <dbReference type="ARBA" id="ARBA00023015"/>
    </source>
</evidence>
<feature type="domain" description="HTH araC/xylS-type" evidence="4">
    <location>
        <begin position="9"/>
        <end position="107"/>
    </location>
</feature>
<dbReference type="GO" id="GO:0003700">
    <property type="term" value="F:DNA-binding transcription factor activity"/>
    <property type="evidence" value="ECO:0007669"/>
    <property type="project" value="InterPro"/>
</dbReference>
<dbReference type="Proteomes" id="UP000294850">
    <property type="component" value="Unassembled WGS sequence"/>
</dbReference>
<accession>A0A4R5DUK0</accession>
<dbReference type="GO" id="GO:0043565">
    <property type="term" value="F:sequence-specific DNA binding"/>
    <property type="evidence" value="ECO:0007669"/>
    <property type="project" value="InterPro"/>
</dbReference>
<dbReference type="SUPFAM" id="SSF46689">
    <property type="entry name" value="Homeodomain-like"/>
    <property type="match status" value="1"/>
</dbReference>
<proteinExistence type="predicted"/>
<comment type="caution">
    <text evidence="5">The sequence shown here is derived from an EMBL/GenBank/DDBJ whole genome shotgun (WGS) entry which is preliminary data.</text>
</comment>
<dbReference type="InterPro" id="IPR009057">
    <property type="entry name" value="Homeodomain-like_sf"/>
</dbReference>
<dbReference type="SMART" id="SM00342">
    <property type="entry name" value="HTH_ARAC"/>
    <property type="match status" value="1"/>
</dbReference>
<evidence type="ECO:0000259" key="4">
    <source>
        <dbReference type="PROSITE" id="PS01124"/>
    </source>
</evidence>
<dbReference type="Gene3D" id="1.10.10.60">
    <property type="entry name" value="Homeodomain-like"/>
    <property type="match status" value="1"/>
</dbReference>
<evidence type="ECO:0000256" key="3">
    <source>
        <dbReference type="ARBA" id="ARBA00023163"/>
    </source>
</evidence>
<dbReference type="AlphaFoldDB" id="A0A4R5DUK0"/>
<sequence>MKNSEPILNRFIDLVEKKFCSYKMVNQYADELAITPNYLSEVIKRSSGFSASCFIHNRVVLEAKRIAINSDYTMKEIAFQIGFEDPSQFSKFFKLKTGTTFSEFRRKYQKGIKYNSIN</sequence>
<name>A0A4R5DUK0_9BACT</name>
<keyword evidence="3" id="KW-0804">Transcription</keyword>
<keyword evidence="2" id="KW-0238">DNA-binding</keyword>
<dbReference type="PANTHER" id="PTHR43280:SF32">
    <property type="entry name" value="TRANSCRIPTIONAL REGULATORY PROTEIN"/>
    <property type="match status" value="1"/>
</dbReference>
<protein>
    <submittedName>
        <fullName evidence="5">AraC family transcriptional regulator</fullName>
    </submittedName>
</protein>
<keyword evidence="1" id="KW-0805">Transcription regulation</keyword>
<dbReference type="PROSITE" id="PS01124">
    <property type="entry name" value="HTH_ARAC_FAMILY_2"/>
    <property type="match status" value="1"/>
</dbReference>